<feature type="transmembrane region" description="Helical" evidence="2">
    <location>
        <begin position="32"/>
        <end position="53"/>
    </location>
</feature>
<protein>
    <recommendedName>
        <fullName evidence="4">Transmembrane protein</fullName>
    </recommendedName>
</protein>
<keyword evidence="2" id="KW-0812">Transmembrane</keyword>
<gene>
    <name evidence="3" type="ORF">HPHI1048_LOCUS22474</name>
</gene>
<organism evidence="3">
    <name type="scientific">Hanusia phi</name>
    <dbReference type="NCBI Taxonomy" id="3032"/>
    <lineage>
        <taxon>Eukaryota</taxon>
        <taxon>Cryptophyceae</taxon>
        <taxon>Pyrenomonadales</taxon>
        <taxon>Geminigeraceae</taxon>
        <taxon>Hanusia</taxon>
    </lineage>
</organism>
<keyword evidence="2" id="KW-1133">Transmembrane helix</keyword>
<name>A0A7S0HYZ6_9CRYP</name>
<proteinExistence type="predicted"/>
<evidence type="ECO:0000313" key="3">
    <source>
        <dbReference type="EMBL" id="CAD8506204.1"/>
    </source>
</evidence>
<dbReference type="EMBL" id="HBEO01033217">
    <property type="protein sequence ID" value="CAD8506204.1"/>
    <property type="molecule type" value="Transcribed_RNA"/>
</dbReference>
<feature type="compositionally biased region" description="Basic and acidic residues" evidence="1">
    <location>
        <begin position="365"/>
        <end position="379"/>
    </location>
</feature>
<accession>A0A7S0HYZ6</accession>
<evidence type="ECO:0000256" key="1">
    <source>
        <dbReference type="SAM" id="MobiDB-lite"/>
    </source>
</evidence>
<evidence type="ECO:0008006" key="4">
    <source>
        <dbReference type="Google" id="ProtNLM"/>
    </source>
</evidence>
<sequence length="523" mass="58360">MQQQEWPNATRLSLAGNTEDAVRMSNRSRRGAWAAAVLALALSVVAVVCVLLLSSSWSLPLSAMSNGEGLSSQGANPRFRRSGKAVANKLEGRVQVKSIIHDAVRAAVKGAEKEVKTEIKSDVKDAVKEAIEEAVAGSQALSQNKDENAFVNALVKDSAREAARAGAEEVRQYGREIGHITKELDSQLGGLLEGGNMKKGFNEKTMTSSSWIDLATKMLKSQKESDAETSHRSTRAEAERQQQAHKLFVKEEKSIQEQATNVNAHRGNIPIGSRKNPLYVEAEHDRDTEAEKDFKVLEQQQKAKEVLKHVKARLHHESRTEMANKYLKIMDKKVLPSPRRHVSVDRNALAQRYLKQLEVQQGPGDHSHRTVIQDKKPLSREQQAKLDMEFLRRGDALVEHGDVLKPVKLNPAIVHGDNKLEKAAKLMEEEKEEQRLSNHDRNELAQSFLKQLKHGHYVGKPFHALKVPAQPHKAPDMDAKAQKYLKQLQAANPHVHADAARQTKDRSAIAERDLHQLETSKGH</sequence>
<dbReference type="AlphaFoldDB" id="A0A7S0HYZ6"/>
<feature type="region of interest" description="Disordered" evidence="1">
    <location>
        <begin position="360"/>
        <end position="379"/>
    </location>
</feature>
<keyword evidence="2" id="KW-0472">Membrane</keyword>
<reference evidence="3" key="1">
    <citation type="submission" date="2021-01" db="EMBL/GenBank/DDBJ databases">
        <authorList>
            <person name="Corre E."/>
            <person name="Pelletier E."/>
            <person name="Niang G."/>
            <person name="Scheremetjew M."/>
            <person name="Finn R."/>
            <person name="Kale V."/>
            <person name="Holt S."/>
            <person name="Cochrane G."/>
            <person name="Meng A."/>
            <person name="Brown T."/>
            <person name="Cohen L."/>
        </authorList>
    </citation>
    <scope>NUCLEOTIDE SEQUENCE</scope>
    <source>
        <strain evidence="3">CCMP325</strain>
    </source>
</reference>
<evidence type="ECO:0000256" key="2">
    <source>
        <dbReference type="SAM" id="Phobius"/>
    </source>
</evidence>